<reference evidence="1" key="1">
    <citation type="submission" date="2016-10" db="EMBL/GenBank/DDBJ databases">
        <authorList>
            <person name="de Groot N.N."/>
        </authorList>
    </citation>
    <scope>NUCLEOTIDE SEQUENCE [LARGE SCALE GENOMIC DNA]</scope>
    <source>
        <strain evidence="1">DSM 44498</strain>
    </source>
</reference>
<proteinExistence type="predicted"/>
<keyword evidence="3" id="KW-1185">Reference proteome</keyword>
<organism evidence="1 3">
    <name type="scientific">Rhodococcus koreensis</name>
    <dbReference type="NCBI Taxonomy" id="99653"/>
    <lineage>
        <taxon>Bacteria</taxon>
        <taxon>Bacillati</taxon>
        <taxon>Actinomycetota</taxon>
        <taxon>Actinomycetes</taxon>
        <taxon>Mycobacteriales</taxon>
        <taxon>Nocardiaceae</taxon>
        <taxon>Rhodococcus</taxon>
    </lineage>
</organism>
<sequence length="107" mass="12309">MTTRKRIDRKRLDQLAEIGARRRELRAELAKVEADIDPLLKGVYLEGWSWDQIADASGLSLQTVSNRLRKQGVINGERDDSGPFDQFTKADLRTERAQKIASERRKK</sequence>
<gene>
    <name evidence="1" type="ORF">SAMN04490239_0006</name>
    <name evidence="2" type="ORF">SAMN04490239_0181</name>
</gene>
<dbReference type="EMBL" id="FNSV01000001">
    <property type="protein sequence ID" value="SEB29044.1"/>
    <property type="molecule type" value="Genomic_DNA"/>
</dbReference>
<name>A0A1H4I4N3_9NOCA</name>
<accession>A0A1H4I4N3</accession>
<evidence type="ECO:0000313" key="3">
    <source>
        <dbReference type="Proteomes" id="UP000183561"/>
    </source>
</evidence>
<dbReference type="Proteomes" id="UP000183561">
    <property type="component" value="Unassembled WGS sequence"/>
</dbReference>
<dbReference type="Gene3D" id="1.10.10.10">
    <property type="entry name" value="Winged helix-like DNA-binding domain superfamily/Winged helix DNA-binding domain"/>
    <property type="match status" value="1"/>
</dbReference>
<evidence type="ECO:0000313" key="2">
    <source>
        <dbReference type="EMBL" id="SEB30031.1"/>
    </source>
</evidence>
<dbReference type="RefSeq" id="WP_072948819.1">
    <property type="nucleotide sequence ID" value="NZ_FNSV01000001.1"/>
</dbReference>
<dbReference type="EMBL" id="FNSV01000001">
    <property type="protein sequence ID" value="SEB30031.1"/>
    <property type="molecule type" value="Genomic_DNA"/>
</dbReference>
<dbReference type="SUPFAM" id="SSF88659">
    <property type="entry name" value="Sigma3 and sigma4 domains of RNA polymerase sigma factors"/>
    <property type="match status" value="1"/>
</dbReference>
<reference evidence="3" key="2">
    <citation type="submission" date="2016-10" db="EMBL/GenBank/DDBJ databases">
        <authorList>
            <person name="Varghese N."/>
            <person name="Submissions S."/>
        </authorList>
    </citation>
    <scope>NUCLEOTIDE SEQUENCE [LARGE SCALE GENOMIC DNA]</scope>
    <source>
        <strain evidence="3">DSM 44498</strain>
    </source>
</reference>
<protein>
    <submittedName>
        <fullName evidence="1">Uncharacterized protein</fullName>
    </submittedName>
</protein>
<evidence type="ECO:0000313" key="1">
    <source>
        <dbReference type="EMBL" id="SEB29044.1"/>
    </source>
</evidence>
<dbReference type="AlphaFoldDB" id="A0A1H4I4N3"/>
<dbReference type="InterPro" id="IPR013324">
    <property type="entry name" value="RNA_pol_sigma_r3/r4-like"/>
</dbReference>
<dbReference type="InterPro" id="IPR036388">
    <property type="entry name" value="WH-like_DNA-bd_sf"/>
</dbReference>